<keyword evidence="3 6" id="KW-0812">Transmembrane</keyword>
<keyword evidence="4 6" id="KW-1133">Transmembrane helix</keyword>
<dbReference type="Proteomes" id="UP001168972">
    <property type="component" value="Unassembled WGS sequence"/>
</dbReference>
<comment type="caution">
    <text evidence="7">The sequence shown here is derived from an EMBL/GenBank/DDBJ whole genome shotgun (WGS) entry which is preliminary data.</text>
</comment>
<evidence type="ECO:0000256" key="4">
    <source>
        <dbReference type="ARBA" id="ARBA00022989"/>
    </source>
</evidence>
<evidence type="ECO:0000256" key="3">
    <source>
        <dbReference type="ARBA" id="ARBA00022692"/>
    </source>
</evidence>
<evidence type="ECO:0000256" key="5">
    <source>
        <dbReference type="ARBA" id="ARBA00023136"/>
    </source>
</evidence>
<accession>A0AA39KNA8</accession>
<keyword evidence="8" id="KW-1185">Reference proteome</keyword>
<comment type="subcellular location">
    <subcellularLocation>
        <location evidence="1 6">Membrane</location>
        <topology evidence="1 6">Multi-pass membrane protein</topology>
    </subcellularLocation>
</comment>
<evidence type="ECO:0000256" key="6">
    <source>
        <dbReference type="RuleBase" id="RU367008"/>
    </source>
</evidence>
<evidence type="ECO:0000256" key="1">
    <source>
        <dbReference type="ARBA" id="ARBA00004141"/>
    </source>
</evidence>
<gene>
    <name evidence="7" type="ORF">PV327_005008</name>
</gene>
<dbReference type="AlphaFoldDB" id="A0AA39KNA8"/>
<dbReference type="Pfam" id="PF05251">
    <property type="entry name" value="Ost5"/>
    <property type="match status" value="1"/>
</dbReference>
<evidence type="ECO:0000313" key="7">
    <source>
        <dbReference type="EMBL" id="KAK0167637.1"/>
    </source>
</evidence>
<sequence length="193" mass="22180">MHWCIFLTDSDVNFRTMELVLETGFNKILQNIEFQPQAVQKEILFNEANHIVNVKEFRITSTSCRIEAQVIRQTSVNSTPYTTKLMIDSSRHVTVFNRKYSDLSSLNIELRIVSIEIESMSRYVSPINPAVFPVLALVLLGIGIFFTAWFFVYEVTSTKFTRDIFKELLVSLVAALFSGFGVLFLMLWVGIYV</sequence>
<dbReference type="PANTHER" id="PTHR13636">
    <property type="entry name" value="TRANSMEMBRANE PROTEIN 258"/>
    <property type="match status" value="1"/>
</dbReference>
<dbReference type="EMBL" id="JAQQBR010001832">
    <property type="protein sequence ID" value="KAK0167637.1"/>
    <property type="molecule type" value="Genomic_DNA"/>
</dbReference>
<dbReference type="GO" id="GO:0006487">
    <property type="term" value="P:protein N-linked glycosylation"/>
    <property type="evidence" value="ECO:0007669"/>
    <property type="project" value="UniProtKB-UniRule"/>
</dbReference>
<name>A0AA39KNA8_MICHY</name>
<dbReference type="GO" id="GO:0008250">
    <property type="term" value="C:oligosaccharyltransferase complex"/>
    <property type="evidence" value="ECO:0007669"/>
    <property type="project" value="UniProtKB-UniRule"/>
</dbReference>
<comment type="similarity">
    <text evidence="2 6">Belongs to the OST5 family.</text>
</comment>
<evidence type="ECO:0000256" key="2">
    <source>
        <dbReference type="ARBA" id="ARBA00009825"/>
    </source>
</evidence>
<feature type="transmembrane region" description="Helical" evidence="6">
    <location>
        <begin position="168"/>
        <end position="191"/>
    </location>
</feature>
<dbReference type="InterPro" id="IPR007915">
    <property type="entry name" value="TMEM258/Ost5"/>
</dbReference>
<proteinExistence type="inferred from homology"/>
<reference evidence="7" key="1">
    <citation type="journal article" date="2023" name="bioRxiv">
        <title>Scaffold-level genome assemblies of two parasitoid biocontrol wasps reveal the parthenogenesis mechanism and an associated novel virus.</title>
        <authorList>
            <person name="Inwood S."/>
            <person name="Skelly J."/>
            <person name="Guhlin J."/>
            <person name="Harrop T."/>
            <person name="Goldson S."/>
            <person name="Dearden P."/>
        </authorList>
    </citation>
    <scope>NUCLEOTIDE SEQUENCE</scope>
    <source>
        <strain evidence="7">Lincoln</strain>
        <tissue evidence="7">Whole body</tissue>
    </source>
</reference>
<comment type="subunit">
    <text evidence="6">Component of the oligosaccharyltransferase (OST) complex.</text>
</comment>
<keyword evidence="5 6" id="KW-0472">Membrane</keyword>
<reference evidence="7" key="2">
    <citation type="submission" date="2023-03" db="EMBL/GenBank/DDBJ databases">
        <authorList>
            <person name="Inwood S.N."/>
            <person name="Skelly J.G."/>
            <person name="Guhlin J."/>
            <person name="Harrop T.W.R."/>
            <person name="Goldson S.G."/>
            <person name="Dearden P.K."/>
        </authorList>
    </citation>
    <scope>NUCLEOTIDE SEQUENCE</scope>
    <source>
        <strain evidence="7">Lincoln</strain>
        <tissue evidence="7">Whole body</tissue>
    </source>
</reference>
<evidence type="ECO:0000313" key="8">
    <source>
        <dbReference type="Proteomes" id="UP001168972"/>
    </source>
</evidence>
<comment type="function">
    <text evidence="6">Subunit of the oligosaccharyl transferase (OST) complex that catalyzes the initial transfer of a defined glycan (Glc(3)Man(9)GlcNAc(2) in eukaryotes) from the lipid carrier dolichol-pyrophosphate to an asparagine residue within an Asn-X-Ser/Thr consensus motif in nascent polypeptide chains, the first step in protein N-glycosylation. N-glycosylation occurs cotranslationally and the complex associates with the Sec61 complex at the channel-forming translocon complex that mediates protein translocation across the endoplasmic reticulum (ER). All subunits are required for a maximal enzyme activity.</text>
</comment>
<organism evidence="7 8">
    <name type="scientific">Microctonus hyperodae</name>
    <name type="common">Parasitoid wasp</name>
    <dbReference type="NCBI Taxonomy" id="165561"/>
    <lineage>
        <taxon>Eukaryota</taxon>
        <taxon>Metazoa</taxon>
        <taxon>Ecdysozoa</taxon>
        <taxon>Arthropoda</taxon>
        <taxon>Hexapoda</taxon>
        <taxon>Insecta</taxon>
        <taxon>Pterygota</taxon>
        <taxon>Neoptera</taxon>
        <taxon>Endopterygota</taxon>
        <taxon>Hymenoptera</taxon>
        <taxon>Apocrita</taxon>
        <taxon>Ichneumonoidea</taxon>
        <taxon>Braconidae</taxon>
        <taxon>Euphorinae</taxon>
        <taxon>Microctonus</taxon>
    </lineage>
</organism>
<feature type="transmembrane region" description="Helical" evidence="6">
    <location>
        <begin position="130"/>
        <end position="156"/>
    </location>
</feature>
<protein>
    <recommendedName>
        <fullName evidence="6">Dolichyl-diphosphooligosaccharide-protein glycosyltransferase subunit TMEM258</fullName>
    </recommendedName>
    <alternativeName>
        <fullName evidence="6">Transmembrane protein 258</fullName>
    </alternativeName>
</protein>